<dbReference type="InterPro" id="IPR010652">
    <property type="entry name" value="DUF1232"/>
</dbReference>
<keyword evidence="2" id="KW-0812">Transmembrane</keyword>
<gene>
    <name evidence="7" type="ORF">ACFOZ4_04590</name>
</gene>
<dbReference type="RefSeq" id="WP_253760115.1">
    <property type="nucleotide sequence ID" value="NZ_JAMZDZ010000001.1"/>
</dbReference>
<protein>
    <submittedName>
        <fullName evidence="7">YkvA family protein</fullName>
    </submittedName>
</protein>
<evidence type="ECO:0000313" key="7">
    <source>
        <dbReference type="EMBL" id="MFC4129876.1"/>
    </source>
</evidence>
<evidence type="ECO:0000256" key="2">
    <source>
        <dbReference type="ARBA" id="ARBA00022692"/>
    </source>
</evidence>
<feature type="region of interest" description="Disordered" evidence="5">
    <location>
        <begin position="113"/>
        <end position="132"/>
    </location>
</feature>
<evidence type="ECO:0000256" key="1">
    <source>
        <dbReference type="ARBA" id="ARBA00004127"/>
    </source>
</evidence>
<dbReference type="Pfam" id="PF06803">
    <property type="entry name" value="DUF1232"/>
    <property type="match status" value="1"/>
</dbReference>
<keyword evidence="4" id="KW-0472">Membrane</keyword>
<reference evidence="8" key="1">
    <citation type="journal article" date="2019" name="Int. J. Syst. Evol. Microbiol.">
        <title>The Global Catalogue of Microorganisms (GCM) 10K type strain sequencing project: providing services to taxonomists for standard genome sequencing and annotation.</title>
        <authorList>
            <consortium name="The Broad Institute Genomics Platform"/>
            <consortium name="The Broad Institute Genome Sequencing Center for Infectious Disease"/>
            <person name="Wu L."/>
            <person name="Ma J."/>
        </authorList>
    </citation>
    <scope>NUCLEOTIDE SEQUENCE [LARGE SCALE GENOMIC DNA]</scope>
    <source>
        <strain evidence="8">CGMCC 4.7289</strain>
    </source>
</reference>
<keyword evidence="3" id="KW-1133">Transmembrane helix</keyword>
<comment type="subcellular location">
    <subcellularLocation>
        <location evidence="1">Endomembrane system</location>
        <topology evidence="1">Multi-pass membrane protein</topology>
    </subcellularLocation>
</comment>
<organism evidence="7 8">
    <name type="scientific">Hamadaea flava</name>
    <dbReference type="NCBI Taxonomy" id="1742688"/>
    <lineage>
        <taxon>Bacteria</taxon>
        <taxon>Bacillati</taxon>
        <taxon>Actinomycetota</taxon>
        <taxon>Actinomycetes</taxon>
        <taxon>Micromonosporales</taxon>
        <taxon>Micromonosporaceae</taxon>
        <taxon>Hamadaea</taxon>
    </lineage>
</organism>
<feature type="domain" description="DUF1232" evidence="6">
    <location>
        <begin position="54"/>
        <end position="89"/>
    </location>
</feature>
<dbReference type="EMBL" id="JBHSAY010000003">
    <property type="protein sequence ID" value="MFC4129876.1"/>
    <property type="molecule type" value="Genomic_DNA"/>
</dbReference>
<sequence length="132" mass="14597">MGRTIRRTAAFTALWKAVTASHRGGPGLVDRVFSVPRLAWASLRGQYDGSGRFLLMALATLYVVSPIDLVPEIIMGPLGLIDDGIVIAWIAGAFLSETDRFLQWERLFPKGRRRERPTSARPGDFIDGQVVD</sequence>
<proteinExistence type="predicted"/>
<evidence type="ECO:0000256" key="5">
    <source>
        <dbReference type="SAM" id="MobiDB-lite"/>
    </source>
</evidence>
<evidence type="ECO:0000256" key="3">
    <source>
        <dbReference type="ARBA" id="ARBA00022989"/>
    </source>
</evidence>
<keyword evidence="8" id="KW-1185">Reference proteome</keyword>
<name>A0ABV8LH88_9ACTN</name>
<evidence type="ECO:0000259" key="6">
    <source>
        <dbReference type="Pfam" id="PF06803"/>
    </source>
</evidence>
<comment type="caution">
    <text evidence="7">The sequence shown here is derived from an EMBL/GenBank/DDBJ whole genome shotgun (WGS) entry which is preliminary data.</text>
</comment>
<dbReference type="Proteomes" id="UP001595816">
    <property type="component" value="Unassembled WGS sequence"/>
</dbReference>
<evidence type="ECO:0000313" key="8">
    <source>
        <dbReference type="Proteomes" id="UP001595816"/>
    </source>
</evidence>
<evidence type="ECO:0000256" key="4">
    <source>
        <dbReference type="ARBA" id="ARBA00023136"/>
    </source>
</evidence>
<accession>A0ABV8LH88</accession>